<proteinExistence type="predicted"/>
<gene>
    <name evidence="2" type="ORF">H8708_06305</name>
</gene>
<keyword evidence="1" id="KW-0812">Transmembrane</keyword>
<keyword evidence="1" id="KW-0472">Membrane</keyword>
<keyword evidence="3" id="KW-1185">Reference proteome</keyword>
<organism evidence="2 3">
    <name type="scientific">Enterocloster hominis</name>
    <name type="common">ex Liu et al. 2021</name>
    <dbReference type="NCBI Taxonomy" id="2763663"/>
    <lineage>
        <taxon>Bacteria</taxon>
        <taxon>Bacillati</taxon>
        <taxon>Bacillota</taxon>
        <taxon>Clostridia</taxon>
        <taxon>Lachnospirales</taxon>
        <taxon>Lachnospiraceae</taxon>
        <taxon>Enterocloster</taxon>
    </lineage>
</organism>
<evidence type="ECO:0000256" key="1">
    <source>
        <dbReference type="SAM" id="Phobius"/>
    </source>
</evidence>
<dbReference type="EMBL" id="JACRTJ010000014">
    <property type="protein sequence ID" value="MBC8598842.1"/>
    <property type="molecule type" value="Genomic_DNA"/>
</dbReference>
<comment type="caution">
    <text evidence="2">The sequence shown here is derived from an EMBL/GenBank/DDBJ whole genome shotgun (WGS) entry which is preliminary data.</text>
</comment>
<feature type="transmembrane region" description="Helical" evidence="1">
    <location>
        <begin position="216"/>
        <end position="234"/>
    </location>
</feature>
<reference evidence="2 3" key="1">
    <citation type="submission" date="2020-08" db="EMBL/GenBank/DDBJ databases">
        <title>Genome public.</title>
        <authorList>
            <person name="Liu C."/>
            <person name="Sun Q."/>
        </authorList>
    </citation>
    <scope>NUCLEOTIDE SEQUENCE [LARGE SCALE GENOMIC DNA]</scope>
    <source>
        <strain evidence="2 3">BX10</strain>
    </source>
</reference>
<protein>
    <submittedName>
        <fullName evidence="2">Uncharacterized protein</fullName>
    </submittedName>
</protein>
<accession>A0ABR7NU32</accession>
<feature type="transmembrane region" description="Helical" evidence="1">
    <location>
        <begin position="6"/>
        <end position="24"/>
    </location>
</feature>
<dbReference type="Proteomes" id="UP000647491">
    <property type="component" value="Unassembled WGS sequence"/>
</dbReference>
<dbReference type="RefSeq" id="WP_262427312.1">
    <property type="nucleotide sequence ID" value="NZ_JACRTJ010000014.1"/>
</dbReference>
<evidence type="ECO:0000313" key="3">
    <source>
        <dbReference type="Proteomes" id="UP000647491"/>
    </source>
</evidence>
<name>A0ABR7NU32_9FIRM</name>
<keyword evidence="1" id="KW-1133">Transmembrane helix</keyword>
<evidence type="ECO:0000313" key="2">
    <source>
        <dbReference type="EMBL" id="MBC8598842.1"/>
    </source>
</evidence>
<sequence>MNKKLSGVFTVILMINVLTFNIYAMEHLIDRNDREYSEILSLNDEILDSLNHGLVHSETGKDISEDVPEDAKTELEKILNQWHVGAIHIFDGQTVNYAETVKDALKHAGYDPRNYTYEIVSGIPGIRYPTAIVFNSEEKAEFIIPAEPSAARAFEGNWPTAAQNTDLLSASNEENDSSMPLYNYSDFARASRKAGLFGHGGIGITYPGGTFNWKTGAAAVGIFTVLVICLYSFVRSRKPGD</sequence>